<evidence type="ECO:0000313" key="2">
    <source>
        <dbReference type="EMBL" id="SIO15405.1"/>
    </source>
</evidence>
<keyword evidence="1" id="KW-0472">Membrane</keyword>
<feature type="transmembrane region" description="Helical" evidence="1">
    <location>
        <begin position="73"/>
        <end position="91"/>
    </location>
</feature>
<dbReference type="STRING" id="1217970.SAMN05444002_3122"/>
<gene>
    <name evidence="2" type="ORF">SAMN05444002_3122</name>
</gene>
<keyword evidence="1" id="KW-0812">Transmembrane</keyword>
<feature type="transmembrane region" description="Helical" evidence="1">
    <location>
        <begin position="12"/>
        <end position="30"/>
    </location>
</feature>
<protein>
    <submittedName>
        <fullName evidence="2">Uncharacterized protein</fullName>
    </submittedName>
</protein>
<evidence type="ECO:0000256" key="1">
    <source>
        <dbReference type="SAM" id="Phobius"/>
    </source>
</evidence>
<feature type="transmembrane region" description="Helical" evidence="1">
    <location>
        <begin position="36"/>
        <end position="53"/>
    </location>
</feature>
<dbReference type="OrthoDB" id="7738422at2"/>
<dbReference type="AlphaFoldDB" id="A0A1N6H6T9"/>
<feature type="transmembrane region" description="Helical" evidence="1">
    <location>
        <begin position="200"/>
        <end position="226"/>
    </location>
</feature>
<evidence type="ECO:0000313" key="3">
    <source>
        <dbReference type="Proteomes" id="UP000184932"/>
    </source>
</evidence>
<dbReference type="EMBL" id="FSRL01000001">
    <property type="protein sequence ID" value="SIO15405.1"/>
    <property type="molecule type" value="Genomic_DNA"/>
</dbReference>
<feature type="transmembrane region" description="Helical" evidence="1">
    <location>
        <begin position="136"/>
        <end position="159"/>
    </location>
</feature>
<proteinExistence type="predicted"/>
<name>A0A1N6H6T9_9RHOB</name>
<sequence>MITRITGAVVRAGLVALLIATPSMLLPRIGPDAAQVTALLALFAAGLTIFEYASNYPSLVEFRDAPPFNRLRFITLFVTVFLLTMLCRGQVEESGLTIFTEAVGRVIGDAIDFPYSPVQLVLLSLPSSVSPEHVDLVRSAAGIAYLTSLISLAVFVIYIRAGGWPTRSGAFNVWVNLPTFDPTTGGDVVDRLNRDARLNITLGFLLPFVAPAMAKMAAVVFTPLAMEAPQTLIWTMAAWAFLPSSLFMRGIAMGRIASMIEQKRRRTSEAKQDDVVDTLAAA</sequence>
<keyword evidence="3" id="KW-1185">Reference proteome</keyword>
<keyword evidence="1" id="KW-1133">Transmembrane helix</keyword>
<dbReference type="Proteomes" id="UP000184932">
    <property type="component" value="Unassembled WGS sequence"/>
</dbReference>
<reference evidence="3" key="1">
    <citation type="submission" date="2016-11" db="EMBL/GenBank/DDBJ databases">
        <authorList>
            <person name="Varghese N."/>
            <person name="Submissions S."/>
        </authorList>
    </citation>
    <scope>NUCLEOTIDE SEQUENCE [LARGE SCALE GENOMIC DNA]</scope>
    <source>
        <strain evidence="3">DSM 29440</strain>
    </source>
</reference>
<organism evidence="2 3">
    <name type="scientific">Vannielia litorea</name>
    <dbReference type="NCBI Taxonomy" id="1217970"/>
    <lineage>
        <taxon>Bacteria</taxon>
        <taxon>Pseudomonadati</taxon>
        <taxon>Pseudomonadota</taxon>
        <taxon>Alphaproteobacteria</taxon>
        <taxon>Rhodobacterales</taxon>
        <taxon>Paracoccaceae</taxon>
        <taxon>Vannielia</taxon>
    </lineage>
</organism>
<feature type="transmembrane region" description="Helical" evidence="1">
    <location>
        <begin position="232"/>
        <end position="256"/>
    </location>
</feature>
<accession>A0A1N6H6T9</accession>